<evidence type="ECO:0000256" key="1">
    <source>
        <dbReference type="ARBA" id="ARBA00022603"/>
    </source>
</evidence>
<accession>A0AAI9T0X0</accession>
<feature type="binding site" evidence="5">
    <location>
        <position position="299"/>
    </location>
    <ligand>
        <name>Zn(2+)</name>
        <dbReference type="ChEBI" id="CHEBI:29105"/>
    </ligand>
</feature>
<dbReference type="SUPFAM" id="SSF82282">
    <property type="entry name" value="Homocysteine S-methyltransferase"/>
    <property type="match status" value="1"/>
</dbReference>
<protein>
    <submittedName>
        <fullName evidence="7">SAM4</fullName>
    </submittedName>
</protein>
<feature type="binding site" evidence="5">
    <location>
        <position position="233"/>
    </location>
    <ligand>
        <name>Zn(2+)</name>
        <dbReference type="ChEBI" id="CHEBI:29105"/>
    </ligand>
</feature>
<dbReference type="Gene3D" id="3.20.20.330">
    <property type="entry name" value="Homocysteine-binding-like domain"/>
    <property type="match status" value="1"/>
</dbReference>
<dbReference type="GO" id="GO:0032259">
    <property type="term" value="P:methylation"/>
    <property type="evidence" value="ECO:0007669"/>
    <property type="project" value="UniProtKB-KW"/>
</dbReference>
<gene>
    <name evidence="7" type="ORF">KGF56_000444</name>
</gene>
<evidence type="ECO:0000256" key="4">
    <source>
        <dbReference type="ARBA" id="ARBA00022833"/>
    </source>
</evidence>
<evidence type="ECO:0000259" key="6">
    <source>
        <dbReference type="PROSITE" id="PS50970"/>
    </source>
</evidence>
<proteinExistence type="predicted"/>
<dbReference type="GO" id="GO:0008898">
    <property type="term" value="F:S-adenosylmethionine-homocysteine S-methyltransferase activity"/>
    <property type="evidence" value="ECO:0007669"/>
    <property type="project" value="TreeGrafter"/>
</dbReference>
<organism evidence="7 8">
    <name type="scientific">Candida oxycetoniae</name>
    <dbReference type="NCBI Taxonomy" id="497107"/>
    <lineage>
        <taxon>Eukaryota</taxon>
        <taxon>Fungi</taxon>
        <taxon>Dikarya</taxon>
        <taxon>Ascomycota</taxon>
        <taxon>Saccharomycotina</taxon>
        <taxon>Pichiomycetes</taxon>
        <taxon>Debaryomycetaceae</taxon>
        <taxon>Candida/Lodderomyces clade</taxon>
        <taxon>Candida</taxon>
    </lineage>
</organism>
<dbReference type="GO" id="GO:0046872">
    <property type="term" value="F:metal ion binding"/>
    <property type="evidence" value="ECO:0007669"/>
    <property type="project" value="UniProtKB-KW"/>
</dbReference>
<comment type="caution">
    <text evidence="7">The sequence shown here is derived from an EMBL/GenBank/DDBJ whole genome shotgun (WGS) entry which is preliminary data.</text>
</comment>
<keyword evidence="4 5" id="KW-0862">Zinc</keyword>
<dbReference type="PROSITE" id="PS50970">
    <property type="entry name" value="HCY"/>
    <property type="match status" value="1"/>
</dbReference>
<reference evidence="7" key="1">
    <citation type="journal article" date="2022" name="DNA Res.">
        <title>Genome analysis of five recently described species of the CUG-Ser clade uncovers Candida theae as a new hybrid lineage with pathogenic potential in the Candida parapsilosis species complex.</title>
        <authorList>
            <person name="Mixao V."/>
            <person name="Del Olmo V."/>
            <person name="Hegedusova E."/>
            <person name="Saus E."/>
            <person name="Pryszcz L."/>
            <person name="Cillingova A."/>
            <person name="Nosek J."/>
            <person name="Gabaldon T."/>
        </authorList>
    </citation>
    <scope>NUCLEOTIDE SEQUENCE</scope>
    <source>
        <strain evidence="7">CBS 10844</strain>
    </source>
</reference>
<dbReference type="GO" id="GO:0009086">
    <property type="term" value="P:methionine biosynthetic process"/>
    <property type="evidence" value="ECO:0007669"/>
    <property type="project" value="TreeGrafter"/>
</dbReference>
<dbReference type="PANTHER" id="PTHR46015:SF1">
    <property type="entry name" value="HOMOCYSTEINE S-METHYLTRANSFERASE-LIKE ISOFORM 1"/>
    <property type="match status" value="1"/>
</dbReference>
<dbReference type="Pfam" id="PF02574">
    <property type="entry name" value="S-methyl_trans"/>
    <property type="match status" value="1"/>
</dbReference>
<name>A0AAI9T0X0_9ASCO</name>
<evidence type="ECO:0000256" key="2">
    <source>
        <dbReference type="ARBA" id="ARBA00022679"/>
    </source>
</evidence>
<dbReference type="EMBL" id="JAHUZD010000021">
    <property type="protein sequence ID" value="KAI3406838.2"/>
    <property type="molecule type" value="Genomic_DNA"/>
</dbReference>
<comment type="cofactor">
    <cofactor evidence="5">
        <name>Zn(2+)</name>
        <dbReference type="ChEBI" id="CHEBI:29105"/>
    </cofactor>
</comment>
<dbReference type="InterPro" id="IPR051486">
    <property type="entry name" value="Hcy_S-methyltransferase"/>
</dbReference>
<dbReference type="PANTHER" id="PTHR46015">
    <property type="entry name" value="ZGC:172121"/>
    <property type="match status" value="1"/>
</dbReference>
<evidence type="ECO:0000313" key="7">
    <source>
        <dbReference type="EMBL" id="KAI3406838.2"/>
    </source>
</evidence>
<evidence type="ECO:0000313" key="8">
    <source>
        <dbReference type="Proteomes" id="UP001202479"/>
    </source>
</evidence>
<dbReference type="RefSeq" id="XP_049182583.1">
    <property type="nucleotide sequence ID" value="XM_049325860.1"/>
</dbReference>
<evidence type="ECO:0000256" key="3">
    <source>
        <dbReference type="ARBA" id="ARBA00022723"/>
    </source>
</evidence>
<feature type="binding site" evidence="5">
    <location>
        <position position="298"/>
    </location>
    <ligand>
        <name>Zn(2+)</name>
        <dbReference type="ChEBI" id="CHEBI:29105"/>
    </ligand>
</feature>
<dbReference type="GO" id="GO:0033528">
    <property type="term" value="P:S-methylmethionine cycle"/>
    <property type="evidence" value="ECO:0007669"/>
    <property type="project" value="TreeGrafter"/>
</dbReference>
<dbReference type="NCBIfam" id="NF007020">
    <property type="entry name" value="PRK09485.1"/>
    <property type="match status" value="1"/>
</dbReference>
<keyword evidence="8" id="KW-1185">Reference proteome</keyword>
<dbReference type="Proteomes" id="UP001202479">
    <property type="component" value="Unassembled WGS sequence"/>
</dbReference>
<evidence type="ECO:0000256" key="5">
    <source>
        <dbReference type="PROSITE-ProRule" id="PRU00333"/>
    </source>
</evidence>
<dbReference type="InterPro" id="IPR036589">
    <property type="entry name" value="HCY_dom_sf"/>
</dbReference>
<keyword evidence="3 5" id="KW-0479">Metal-binding</keyword>
<keyword evidence="1 5" id="KW-0489">Methyltransferase</keyword>
<dbReference type="InterPro" id="IPR003726">
    <property type="entry name" value="HCY_dom"/>
</dbReference>
<dbReference type="GeneID" id="73378061"/>
<dbReference type="AlphaFoldDB" id="A0AAI9T0X0"/>
<keyword evidence="2 5" id="KW-0808">Transferase</keyword>
<sequence>MPKDIFGKRRVIDGALGTELEELIDPNETFLPSKSPLWSGQALIDAPQVVKAVHKEYMKAGADIVLTSTYQSSYQSLKKHTEMTNEQIHELWQRAIDIVKESRSELGKTDSVFIAGSIGPYAAYLADGSEYTGKYSNISLSKVLREFYQPLLEFFVNNDDIDLIIFETIPNFHEFQIANELASEYSDKKPFVVSFTCQNNHSLTDGTALSTMRKYLTETTASKTTSKVLGLNCVDYEVALSIIDQFPEFKFFVYPNLGFQYDATCHQFIIKKGRPEDAWDQFIRKLVSYRNVIGIGGCCNTGTKEIKFVRSILDEDTIE</sequence>
<feature type="domain" description="Hcy-binding" evidence="6">
    <location>
        <begin position="1"/>
        <end position="313"/>
    </location>
</feature>